<dbReference type="EMBL" id="CACRXK020000123">
    <property type="protein sequence ID" value="CAB3978546.1"/>
    <property type="molecule type" value="Genomic_DNA"/>
</dbReference>
<comment type="caution">
    <text evidence="1">The sequence shown here is derived from an EMBL/GenBank/DDBJ whole genome shotgun (WGS) entry which is preliminary data.</text>
</comment>
<name>A0A7D9H8V6_PARCT</name>
<protein>
    <submittedName>
        <fullName evidence="1">Uncharacterized protein</fullName>
    </submittedName>
</protein>
<sequence length="189" mass="20336">MSDSDSDYAVSVYDPEDNLNCYGSPIESHDQFQLGEVASTANAFNASTASASTIVENIQPQQTQEQSTATATNANAGKNAFDRHQATIKVSNREITGFIGELSDTQKDNILLNLLSNGKGSLDYAKNLVKYGTGDAVPPVPDGKPTWCVCGVCRVMPTEEENKCCGKIRCVTSFIVSHSRTHVLTGMFC</sequence>
<dbReference type="AlphaFoldDB" id="A0A7D9H8V6"/>
<dbReference type="PANTHER" id="PTHR36981">
    <property type="entry name" value="ZGC:195170"/>
    <property type="match status" value="1"/>
</dbReference>
<accession>A0A7D9H8V6</accession>
<dbReference type="Proteomes" id="UP001152795">
    <property type="component" value="Unassembled WGS sequence"/>
</dbReference>
<proteinExistence type="predicted"/>
<keyword evidence="2" id="KW-1185">Reference proteome</keyword>
<evidence type="ECO:0000313" key="1">
    <source>
        <dbReference type="EMBL" id="CAB3978546.1"/>
    </source>
</evidence>
<reference evidence="1" key="1">
    <citation type="submission" date="2020-04" db="EMBL/GenBank/DDBJ databases">
        <authorList>
            <person name="Alioto T."/>
            <person name="Alioto T."/>
            <person name="Gomez Garrido J."/>
        </authorList>
    </citation>
    <scope>NUCLEOTIDE SEQUENCE</scope>
    <source>
        <strain evidence="1">A484AB</strain>
    </source>
</reference>
<gene>
    <name evidence="1" type="ORF">PACLA_8A067427</name>
</gene>
<organism evidence="1 2">
    <name type="scientific">Paramuricea clavata</name>
    <name type="common">Red gorgonian</name>
    <name type="synonym">Violescent sea-whip</name>
    <dbReference type="NCBI Taxonomy" id="317549"/>
    <lineage>
        <taxon>Eukaryota</taxon>
        <taxon>Metazoa</taxon>
        <taxon>Cnidaria</taxon>
        <taxon>Anthozoa</taxon>
        <taxon>Octocorallia</taxon>
        <taxon>Malacalcyonacea</taxon>
        <taxon>Plexauridae</taxon>
        <taxon>Paramuricea</taxon>
    </lineage>
</organism>
<dbReference type="PANTHER" id="PTHR36981:SF1">
    <property type="entry name" value="P2X PURINORECEPTOR 7 INTRACELLULAR DOMAIN-CONTAINING PROTEIN"/>
    <property type="match status" value="1"/>
</dbReference>
<evidence type="ECO:0000313" key="2">
    <source>
        <dbReference type="Proteomes" id="UP001152795"/>
    </source>
</evidence>